<reference evidence="2 4" key="2">
    <citation type="submission" date="2018-06" db="EMBL/GenBank/DDBJ databases">
        <authorList>
            <consortium name="Pathogen Informatics"/>
            <person name="Doyle S."/>
        </authorList>
    </citation>
    <scope>NUCLEOTIDE SEQUENCE [LARGE SCALE GENOMIC DNA]</scope>
    <source>
        <strain evidence="2 4">NCTC11401</strain>
    </source>
</reference>
<dbReference type="RefSeq" id="WP_058468655.1">
    <property type="nucleotide sequence ID" value="NZ_CAAAIX010000015.1"/>
</dbReference>
<organism evidence="2 4">
    <name type="scientific">Fluoribacter gormanii</name>
    <dbReference type="NCBI Taxonomy" id="464"/>
    <lineage>
        <taxon>Bacteria</taxon>
        <taxon>Pseudomonadati</taxon>
        <taxon>Pseudomonadota</taxon>
        <taxon>Gammaproteobacteria</taxon>
        <taxon>Legionellales</taxon>
        <taxon>Legionellaceae</taxon>
        <taxon>Fluoribacter</taxon>
    </lineage>
</organism>
<reference evidence="1 3" key="1">
    <citation type="submission" date="2017-01" db="EMBL/GenBank/DDBJ databases">
        <authorList>
            <person name="Varghese N."/>
            <person name="Submissions S."/>
        </authorList>
    </citation>
    <scope>NUCLEOTIDE SEQUENCE [LARGE SCALE GENOMIC DNA]</scope>
    <source>
        <strain evidence="1 3">ATCC 33342</strain>
    </source>
</reference>
<dbReference type="EMBL" id="UGGV01000001">
    <property type="protein sequence ID" value="STO25422.1"/>
    <property type="molecule type" value="Genomic_DNA"/>
</dbReference>
<evidence type="ECO:0000313" key="1">
    <source>
        <dbReference type="EMBL" id="SIR21394.1"/>
    </source>
</evidence>
<sequence>MQSKSAFFASSNDHSIDNFDSTFRKLVLRAYAKRFNSTADARLYLAICGVDLESTVKILLTMKKNNLLNISIEQAIFSPVGCGDIANAFCTLMTGDAMISSRKETLAFASLGEALENDLPKVVRIDIPGHSYVMLACEKTSQGVWGYVYQSNVAYAMEDNAFSLAAWLMDTKSSKTNLSEHLRKLARLLDPVVSNLEKEIIYLELYSANPIVEVKVPANMQEMVSYINDNIFFKYKTKTVCPQDMLFIAERIRNIITQDAEEQDQSLDAYISKMQEELEGCTELEYQIEPS</sequence>
<accession>A0A377GM84</accession>
<dbReference type="EMBL" id="FTNL01000008">
    <property type="protein sequence ID" value="SIR21394.1"/>
    <property type="molecule type" value="Genomic_DNA"/>
</dbReference>
<evidence type="ECO:0000313" key="2">
    <source>
        <dbReference type="EMBL" id="STO25422.1"/>
    </source>
</evidence>
<gene>
    <name evidence="2" type="ORF">NCTC11401_02258</name>
    <name evidence="1" type="ORF">SAMN05421777_10852</name>
</gene>
<dbReference type="Proteomes" id="UP000254374">
    <property type="component" value="Unassembled WGS sequence"/>
</dbReference>
<protein>
    <submittedName>
        <fullName evidence="2">Uncharacterized protein</fullName>
    </submittedName>
</protein>
<proteinExistence type="predicted"/>
<dbReference type="Proteomes" id="UP000186808">
    <property type="component" value="Unassembled WGS sequence"/>
</dbReference>
<evidence type="ECO:0000313" key="3">
    <source>
        <dbReference type="Proteomes" id="UP000186808"/>
    </source>
</evidence>
<dbReference type="AlphaFoldDB" id="A0A377GM84"/>
<dbReference type="OrthoDB" id="5652343at2"/>
<keyword evidence="3" id="KW-1185">Reference proteome</keyword>
<dbReference type="STRING" id="464.Lgor_2184"/>
<name>A0A377GM84_9GAMM</name>
<evidence type="ECO:0000313" key="4">
    <source>
        <dbReference type="Proteomes" id="UP000254374"/>
    </source>
</evidence>